<keyword evidence="2" id="KW-0812">Transmembrane</keyword>
<proteinExistence type="predicted"/>
<dbReference type="PANTHER" id="PTHR46797">
    <property type="entry name" value="HTH-TYPE TRANSCRIPTIONAL REGULATOR"/>
    <property type="match status" value="1"/>
</dbReference>
<feature type="transmembrane region" description="Helical" evidence="2">
    <location>
        <begin position="218"/>
        <end position="238"/>
    </location>
</feature>
<sequence length="252" mass="28507">MHFGDKLKQIRVEKNLTQPQFAEAIGIEQSYLSKLENDKSQPSADMFSAIVKALNLSPKDLLADIDRKILQSSLRHIPEVSQFLNGEVQQRLHSARHYIWSAAAACMLGFALMLAANDGIFFANNLYKYKSPGVILAGESDQIFEQYPRIQEMKMMARTITPEESQKAKADFETDRVKVETIQVWGHRGSVFFENTANGRRKFELTDSTMIHAPQNRILQYLGALLTFGGLLLLVVEWRMRAAAKGRHHVAA</sequence>
<keyword evidence="2" id="KW-1133">Transmembrane helix</keyword>
<dbReference type="SMART" id="SM00530">
    <property type="entry name" value="HTH_XRE"/>
    <property type="match status" value="1"/>
</dbReference>
<dbReference type="RefSeq" id="WP_154377612.1">
    <property type="nucleotide sequence ID" value="NZ_WKJK01000007.1"/>
</dbReference>
<dbReference type="Proteomes" id="UP000433309">
    <property type="component" value="Unassembled WGS sequence"/>
</dbReference>
<keyword evidence="1" id="KW-0238">DNA-binding</keyword>
<dbReference type="InterPro" id="IPR001387">
    <property type="entry name" value="Cro/C1-type_HTH"/>
</dbReference>
<dbReference type="Gene3D" id="1.10.260.40">
    <property type="entry name" value="lambda repressor-like DNA-binding domains"/>
    <property type="match status" value="1"/>
</dbReference>
<evidence type="ECO:0000256" key="2">
    <source>
        <dbReference type="SAM" id="Phobius"/>
    </source>
</evidence>
<reference evidence="4 5" key="1">
    <citation type="submission" date="2019-11" db="EMBL/GenBank/DDBJ databases">
        <title>Novel species isolated from a subtropical stream in China.</title>
        <authorList>
            <person name="Lu H."/>
        </authorList>
    </citation>
    <scope>NUCLEOTIDE SEQUENCE [LARGE SCALE GENOMIC DNA]</scope>
    <source>
        <strain evidence="4 5">FT80W</strain>
    </source>
</reference>
<feature type="domain" description="HTH cro/C1-type" evidence="3">
    <location>
        <begin position="7"/>
        <end position="61"/>
    </location>
</feature>
<evidence type="ECO:0000256" key="1">
    <source>
        <dbReference type="ARBA" id="ARBA00023125"/>
    </source>
</evidence>
<dbReference type="InterPro" id="IPR010982">
    <property type="entry name" value="Lambda_DNA-bd_dom_sf"/>
</dbReference>
<gene>
    <name evidence="4" type="ORF">GJ699_15165</name>
</gene>
<comment type="caution">
    <text evidence="4">The sequence shown here is derived from an EMBL/GenBank/DDBJ whole genome shotgun (WGS) entry which is preliminary data.</text>
</comment>
<dbReference type="GO" id="GO:0005829">
    <property type="term" value="C:cytosol"/>
    <property type="evidence" value="ECO:0007669"/>
    <property type="project" value="TreeGrafter"/>
</dbReference>
<dbReference type="InterPro" id="IPR050807">
    <property type="entry name" value="TransReg_Diox_bact_type"/>
</dbReference>
<dbReference type="PROSITE" id="PS50943">
    <property type="entry name" value="HTH_CROC1"/>
    <property type="match status" value="1"/>
</dbReference>
<dbReference type="GO" id="GO:0003677">
    <property type="term" value="F:DNA binding"/>
    <property type="evidence" value="ECO:0007669"/>
    <property type="project" value="UniProtKB-KW"/>
</dbReference>
<dbReference type="PANTHER" id="PTHR46797:SF1">
    <property type="entry name" value="METHYLPHOSPHONATE SYNTHASE"/>
    <property type="match status" value="1"/>
</dbReference>
<evidence type="ECO:0000313" key="5">
    <source>
        <dbReference type="Proteomes" id="UP000433309"/>
    </source>
</evidence>
<evidence type="ECO:0000313" key="4">
    <source>
        <dbReference type="EMBL" id="MRW91330.1"/>
    </source>
</evidence>
<dbReference type="EMBL" id="WKJK01000007">
    <property type="protein sequence ID" value="MRW91330.1"/>
    <property type="molecule type" value="Genomic_DNA"/>
</dbReference>
<keyword evidence="2" id="KW-0472">Membrane</keyword>
<feature type="transmembrane region" description="Helical" evidence="2">
    <location>
        <begin position="98"/>
        <end position="116"/>
    </location>
</feature>
<keyword evidence="5" id="KW-1185">Reference proteome</keyword>
<dbReference type="GO" id="GO:0003700">
    <property type="term" value="F:DNA-binding transcription factor activity"/>
    <property type="evidence" value="ECO:0007669"/>
    <property type="project" value="TreeGrafter"/>
</dbReference>
<name>A0A6I2L0U1_9BURK</name>
<dbReference type="SUPFAM" id="SSF47413">
    <property type="entry name" value="lambda repressor-like DNA-binding domains"/>
    <property type="match status" value="1"/>
</dbReference>
<evidence type="ECO:0000259" key="3">
    <source>
        <dbReference type="PROSITE" id="PS50943"/>
    </source>
</evidence>
<dbReference type="AlphaFoldDB" id="A0A6I2L0U1"/>
<protein>
    <submittedName>
        <fullName evidence="4">Helix-turn-helix domain-containing protein</fullName>
    </submittedName>
</protein>
<accession>A0A6I2L0U1</accession>
<dbReference type="Pfam" id="PF01381">
    <property type="entry name" value="HTH_3"/>
    <property type="match status" value="1"/>
</dbReference>
<dbReference type="CDD" id="cd00093">
    <property type="entry name" value="HTH_XRE"/>
    <property type="match status" value="1"/>
</dbReference>
<organism evidence="4 5">
    <name type="scientific">Duganella guangzhouensis</name>
    <dbReference type="NCBI Taxonomy" id="2666084"/>
    <lineage>
        <taxon>Bacteria</taxon>
        <taxon>Pseudomonadati</taxon>
        <taxon>Pseudomonadota</taxon>
        <taxon>Betaproteobacteria</taxon>
        <taxon>Burkholderiales</taxon>
        <taxon>Oxalobacteraceae</taxon>
        <taxon>Telluria group</taxon>
        <taxon>Duganella</taxon>
    </lineage>
</organism>